<evidence type="ECO:0000313" key="2">
    <source>
        <dbReference type="EMBL" id="KAG7295512.1"/>
    </source>
</evidence>
<keyword evidence="1" id="KW-0812">Transmembrane</keyword>
<evidence type="ECO:0000313" key="3">
    <source>
        <dbReference type="Proteomes" id="UP000823941"/>
    </source>
</evidence>
<sequence length="428" mass="49238">MVISKMMDSFINSTETLHENTLTLDARFKKMEKLVKTIANKETSYIYSVYILSMFNMFLNNFRTIHTTIQEIETALAFSKLSVLHQSIVNSTELLSLLQSISKNANLMYPATLENLVNLEKTIIVKSYVKESQITFIMEVPLIDNNTYSYYQIYSLPIYNSSRNITQVIIPKHPYLLVKGSEYLPVQHPCEQLASDDQFLCTEDSTVLYSPPTCVEQLMKFSINYNACTPYAIDIETIKVQRIDSTSWILYAREKSMFSTQCQNDIIHQQIQGTYILTISNILCDYQLENFYLHHRQHYFTSLQYKALPIIDLPELPQDNVTTSRTVNVKGVNLDNLRQMYNTLQSEISENSENISMPTVQVKSVSLATLILYFLLIICAIGFSMYSYRVLIMSKLRNSRNQESSSNFDLGDGGVMNPQPLRVIQVRA</sequence>
<accession>A0ABQ7PRB5</accession>
<dbReference type="Proteomes" id="UP000823941">
    <property type="component" value="Chromosome 30"/>
</dbReference>
<feature type="transmembrane region" description="Helical" evidence="1">
    <location>
        <begin position="370"/>
        <end position="391"/>
    </location>
</feature>
<comment type="caution">
    <text evidence="2">The sequence shown here is derived from an EMBL/GenBank/DDBJ whole genome shotgun (WGS) entry which is preliminary data.</text>
</comment>
<dbReference type="Pfam" id="PF12259">
    <property type="entry name" value="Baculo_F"/>
    <property type="match status" value="1"/>
</dbReference>
<evidence type="ECO:0000256" key="1">
    <source>
        <dbReference type="SAM" id="Phobius"/>
    </source>
</evidence>
<name>A0ABQ7PRB5_PLUXY</name>
<evidence type="ECO:0008006" key="4">
    <source>
        <dbReference type="Google" id="ProtNLM"/>
    </source>
</evidence>
<reference evidence="2 3" key="1">
    <citation type="submission" date="2021-06" db="EMBL/GenBank/DDBJ databases">
        <title>A haploid diamondback moth (Plutella xylostella L.) genome assembly resolves 31 chromosomes and identifies a diamide resistance mutation.</title>
        <authorList>
            <person name="Ward C.M."/>
            <person name="Perry K.D."/>
            <person name="Baker G."/>
            <person name="Powis K."/>
            <person name="Heckel D.G."/>
            <person name="Baxter S.W."/>
        </authorList>
    </citation>
    <scope>NUCLEOTIDE SEQUENCE [LARGE SCALE GENOMIC DNA]</scope>
    <source>
        <strain evidence="2 3">LV</strain>
        <tissue evidence="2">Single pupa</tissue>
    </source>
</reference>
<gene>
    <name evidence="2" type="ORF">JYU34_021719</name>
</gene>
<keyword evidence="3" id="KW-1185">Reference proteome</keyword>
<keyword evidence="1" id="KW-1133">Transmembrane helix</keyword>
<dbReference type="EMBL" id="JAHIBW010000030">
    <property type="protein sequence ID" value="KAG7295512.1"/>
    <property type="molecule type" value="Genomic_DNA"/>
</dbReference>
<proteinExistence type="predicted"/>
<protein>
    <recommendedName>
        <fullName evidence="4">Envelope fusion protein</fullName>
    </recommendedName>
</protein>
<dbReference type="InterPro" id="IPR022048">
    <property type="entry name" value="Envelope_fusion-like"/>
</dbReference>
<organism evidence="2 3">
    <name type="scientific">Plutella xylostella</name>
    <name type="common">Diamondback moth</name>
    <name type="synonym">Plutella maculipennis</name>
    <dbReference type="NCBI Taxonomy" id="51655"/>
    <lineage>
        <taxon>Eukaryota</taxon>
        <taxon>Metazoa</taxon>
        <taxon>Ecdysozoa</taxon>
        <taxon>Arthropoda</taxon>
        <taxon>Hexapoda</taxon>
        <taxon>Insecta</taxon>
        <taxon>Pterygota</taxon>
        <taxon>Neoptera</taxon>
        <taxon>Endopterygota</taxon>
        <taxon>Lepidoptera</taxon>
        <taxon>Glossata</taxon>
        <taxon>Ditrysia</taxon>
        <taxon>Yponomeutoidea</taxon>
        <taxon>Plutellidae</taxon>
        <taxon>Plutella</taxon>
    </lineage>
</organism>
<keyword evidence="1" id="KW-0472">Membrane</keyword>